<reference evidence="3 4" key="1">
    <citation type="submission" date="2016-06" db="EMBL/GenBank/DDBJ databases">
        <title>Draft genome of Moraxella atlantae CCUG 66109.</title>
        <authorList>
            <person name="Salva-Serra F."/>
            <person name="Engstrom-Jakobsson H."/>
            <person name="Thorell K."/>
            <person name="Gonzales-Siles L."/>
            <person name="Karlsson R."/>
            <person name="Boulund F."/>
            <person name="Engstrand L."/>
            <person name="Kristiansson E."/>
            <person name="Moore E."/>
        </authorList>
    </citation>
    <scope>NUCLEOTIDE SEQUENCE [LARGE SCALE GENOMIC DNA]</scope>
    <source>
        <strain evidence="3 4">CCUG 66109</strain>
    </source>
</reference>
<dbReference type="Pfam" id="PF03135">
    <property type="entry name" value="CagE_TrbE_VirB"/>
    <property type="match status" value="1"/>
</dbReference>
<evidence type="ECO:0000313" key="3">
    <source>
        <dbReference type="EMBL" id="OBX76271.1"/>
    </source>
</evidence>
<name>A0A1B8QAF1_9GAMM</name>
<organism evidence="3 4">
    <name type="scientific">Faucicola atlantae</name>
    <dbReference type="NCBI Taxonomy" id="34059"/>
    <lineage>
        <taxon>Bacteria</taxon>
        <taxon>Pseudomonadati</taxon>
        <taxon>Pseudomonadota</taxon>
        <taxon>Gammaproteobacteria</taxon>
        <taxon>Moraxellales</taxon>
        <taxon>Moraxellaceae</taxon>
        <taxon>Faucicola</taxon>
    </lineage>
</organism>
<dbReference type="GO" id="GO:0005524">
    <property type="term" value="F:ATP binding"/>
    <property type="evidence" value="ECO:0007669"/>
    <property type="project" value="InterPro"/>
</dbReference>
<dbReference type="InterPro" id="IPR018145">
    <property type="entry name" value="CagE_TrbE_VirB_cntrl_dom"/>
</dbReference>
<sequence>MLSKILNKVSAISDEMPKMRYHVSDTAVNFHDNYVCAVVGFDGVVYEAISDNALENDFDALNRVYAEAARERAGRVAFYCYQLRRKIDTDFDYHFDNAFCQQFASKYLKRFNEQDYFENKFYVVVLLKFDESIDEAVQDLNAVIESFVSKLQRYEPHVLKAYQNDQGVLCSQVYEFFYEIVNSEQPIGDFPVTGTPLFDAVGSSSLHFGYEILQVKGVRGDKFAALLDLKDFPASTHLGMFNTASLALPFEYNFVQSFTALTPSKALHRINDQLNRLRSTEDKAAHQHAELVEAQGFIQSGELAFGTYHASLVVFGGNPREAMQNAIYAMASFSNNAGAIFRKATLSAPATYLSQLPRYKYLPRKMIKSSRNLAGTFSMHNYSRGKSRGNPLGDGWAVMPISTRAGTLYDFNFHFTNPLEDNVGQQIAGHTLILGETGAGKTTLQSALTAFVSRFNPAMFMLDKDRGMEIFIRALDGDYFAIEEGKPTGINPFQFADTPKLREFLNELVVTCANDEDVVCTSEEQNQIKAAIDTVMTLPLDQRRFGRLLEAIPNRGGNELYQRLLKWCYDDRNGNTGRFAWCLDNPTNQFDPTTFKIVGFEVGDILKPDYQATEPLLACLFYLKDEMVKRYHTIMTVVEEFWLPLKYQTTRNMIEDVLKAGRKRGEFMLLVTQSPEETIKSEIFPTIVQQTPTKILLPNTEAEYQNEQGGGYSRIGLTRKEFEQLKGLSKDSRTFLVKQGHQSSFGVLNLYGMSDEIAVLSGTKQNVELFDEIMAYLPEGTKSHDWLPLFWQGIAMRKQGRLDEFFSQLVQMEDSVPTDNFDVAFVEV</sequence>
<dbReference type="InterPro" id="IPR027417">
    <property type="entry name" value="P-loop_NTPase"/>
</dbReference>
<dbReference type="AlphaFoldDB" id="A0A1B8QAF1"/>
<feature type="domain" description="CagE TrbE VirB component of type IV transporter system central" evidence="2">
    <location>
        <begin position="158"/>
        <end position="362"/>
    </location>
</feature>
<dbReference type="Gene3D" id="3.40.50.300">
    <property type="entry name" value="P-loop containing nucleotide triphosphate hydrolases"/>
    <property type="match status" value="1"/>
</dbReference>
<gene>
    <name evidence="3" type="ORF">A9308_09000</name>
</gene>
<dbReference type="PANTHER" id="PTHR30121">
    <property type="entry name" value="UNCHARACTERIZED PROTEIN YJGR-RELATED"/>
    <property type="match status" value="1"/>
</dbReference>
<dbReference type="STRING" id="34059.A9308_09000"/>
<proteinExistence type="inferred from homology"/>
<dbReference type="InterPro" id="IPR051162">
    <property type="entry name" value="T4SS_component"/>
</dbReference>
<accession>A0A1B8QAF1</accession>
<dbReference type="Proteomes" id="UP000092508">
    <property type="component" value="Unassembled WGS sequence"/>
</dbReference>
<evidence type="ECO:0000313" key="4">
    <source>
        <dbReference type="Proteomes" id="UP000092508"/>
    </source>
</evidence>
<dbReference type="PANTHER" id="PTHR30121:SF6">
    <property type="entry name" value="SLR6007 PROTEIN"/>
    <property type="match status" value="1"/>
</dbReference>
<evidence type="ECO:0000256" key="1">
    <source>
        <dbReference type="ARBA" id="ARBA00006512"/>
    </source>
</evidence>
<protein>
    <recommendedName>
        <fullName evidence="2">CagE TrbE VirB component of type IV transporter system central domain-containing protein</fullName>
    </recommendedName>
</protein>
<dbReference type="SUPFAM" id="SSF52540">
    <property type="entry name" value="P-loop containing nucleoside triphosphate hydrolases"/>
    <property type="match status" value="1"/>
</dbReference>
<comment type="caution">
    <text evidence="3">The sequence shown here is derived from an EMBL/GenBank/DDBJ whole genome shotgun (WGS) entry which is preliminary data.</text>
</comment>
<evidence type="ECO:0000259" key="2">
    <source>
        <dbReference type="Pfam" id="PF03135"/>
    </source>
</evidence>
<comment type="similarity">
    <text evidence="1">Belongs to the TrbE/VirB4 family.</text>
</comment>
<dbReference type="EMBL" id="LZMZ01000032">
    <property type="protein sequence ID" value="OBX76271.1"/>
    <property type="molecule type" value="Genomic_DNA"/>
</dbReference>